<dbReference type="PROSITE" id="PS01124">
    <property type="entry name" value="HTH_ARAC_FAMILY_2"/>
    <property type="match status" value="1"/>
</dbReference>
<reference evidence="5 6" key="1">
    <citation type="submission" date="2019-02" db="EMBL/GenBank/DDBJ databases">
        <title>Bacterial novel species Emticicia sp. 17J42-9 isolated from soil.</title>
        <authorList>
            <person name="Jung H.-Y."/>
        </authorList>
    </citation>
    <scope>NUCLEOTIDE SEQUENCE [LARGE SCALE GENOMIC DNA]</scope>
    <source>
        <strain evidence="5 6">17J42-9</strain>
    </source>
</reference>
<dbReference type="Pfam" id="PF12833">
    <property type="entry name" value="HTH_18"/>
    <property type="match status" value="1"/>
</dbReference>
<evidence type="ECO:0000313" key="5">
    <source>
        <dbReference type="EMBL" id="RYU94552.1"/>
    </source>
</evidence>
<keyword evidence="1" id="KW-0805">Transcription regulation</keyword>
<dbReference type="Pfam" id="PF20240">
    <property type="entry name" value="DUF6597"/>
    <property type="match status" value="1"/>
</dbReference>
<evidence type="ECO:0000256" key="1">
    <source>
        <dbReference type="ARBA" id="ARBA00023015"/>
    </source>
</evidence>
<dbReference type="Proteomes" id="UP000293162">
    <property type="component" value="Unassembled WGS sequence"/>
</dbReference>
<keyword evidence="6" id="KW-1185">Reference proteome</keyword>
<dbReference type="AlphaFoldDB" id="A0A4Q5LXQ9"/>
<evidence type="ECO:0000256" key="3">
    <source>
        <dbReference type="ARBA" id="ARBA00023163"/>
    </source>
</evidence>
<evidence type="ECO:0000313" key="6">
    <source>
        <dbReference type="Proteomes" id="UP000293162"/>
    </source>
</evidence>
<dbReference type="InterPro" id="IPR050204">
    <property type="entry name" value="AraC_XylS_family_regulators"/>
</dbReference>
<protein>
    <submittedName>
        <fullName evidence="5">AraC family transcriptional regulator</fullName>
    </submittedName>
</protein>
<evidence type="ECO:0000259" key="4">
    <source>
        <dbReference type="PROSITE" id="PS01124"/>
    </source>
</evidence>
<dbReference type="InterPro" id="IPR018060">
    <property type="entry name" value="HTH_AraC"/>
</dbReference>
<dbReference type="PANTHER" id="PTHR46796">
    <property type="entry name" value="HTH-TYPE TRANSCRIPTIONAL ACTIVATOR RHAS-RELATED"/>
    <property type="match status" value="1"/>
</dbReference>
<feature type="domain" description="HTH araC/xylS-type" evidence="4">
    <location>
        <begin position="148"/>
        <end position="246"/>
    </location>
</feature>
<accession>A0A4Q5LXQ9</accession>
<keyword evidence="2" id="KW-0238">DNA-binding</keyword>
<dbReference type="GO" id="GO:0003700">
    <property type="term" value="F:DNA-binding transcription factor activity"/>
    <property type="evidence" value="ECO:0007669"/>
    <property type="project" value="InterPro"/>
</dbReference>
<organism evidence="5 6">
    <name type="scientific">Emticicia agri</name>
    <dbReference type="NCBI Taxonomy" id="2492393"/>
    <lineage>
        <taxon>Bacteria</taxon>
        <taxon>Pseudomonadati</taxon>
        <taxon>Bacteroidota</taxon>
        <taxon>Cytophagia</taxon>
        <taxon>Cytophagales</taxon>
        <taxon>Leadbetterellaceae</taxon>
        <taxon>Emticicia</taxon>
    </lineage>
</organism>
<dbReference type="EMBL" id="SEWF01000024">
    <property type="protein sequence ID" value="RYU94552.1"/>
    <property type="molecule type" value="Genomic_DNA"/>
</dbReference>
<dbReference type="InterPro" id="IPR046532">
    <property type="entry name" value="DUF6597"/>
</dbReference>
<evidence type="ECO:0000256" key="2">
    <source>
        <dbReference type="ARBA" id="ARBA00023125"/>
    </source>
</evidence>
<dbReference type="SMART" id="SM00342">
    <property type="entry name" value="HTH_ARAC"/>
    <property type="match status" value="1"/>
</dbReference>
<comment type="caution">
    <text evidence="5">The sequence shown here is derived from an EMBL/GenBank/DDBJ whole genome shotgun (WGS) entry which is preliminary data.</text>
</comment>
<name>A0A4Q5LXQ9_9BACT</name>
<dbReference type="OrthoDB" id="635259at2"/>
<dbReference type="GO" id="GO:0043565">
    <property type="term" value="F:sequence-specific DNA binding"/>
    <property type="evidence" value="ECO:0007669"/>
    <property type="project" value="InterPro"/>
</dbReference>
<dbReference type="Gene3D" id="1.10.10.60">
    <property type="entry name" value="Homeodomain-like"/>
    <property type="match status" value="1"/>
</dbReference>
<dbReference type="PANTHER" id="PTHR46796:SF13">
    <property type="entry name" value="HTH-TYPE TRANSCRIPTIONAL ACTIVATOR RHAS"/>
    <property type="match status" value="1"/>
</dbReference>
<gene>
    <name evidence="5" type="ORF">EWM59_16465</name>
</gene>
<proteinExistence type="predicted"/>
<sequence length="262" mass="30726">MSQYIEHIIYAQGSQPLPYLMELPDGRINLIIELQEHSINTLYCESNFEGKRTMKHGWVSGANAKAITYQNNNDSAIISIRFTVGGFYALTKIPMSEIIYPGLEIELLLGSSFNRLYQTLINETEIERKFQHIQRYFLQYITDNTFDSSVVKFIDKNIDKPIDWLVNKSGYSQKHLIHLLKKQTGFSPKYLQRLQRFHKVIKAIQQSNGQLHWTSIVYEHEYFDQAHFIKEFIHFTGISPVEYFKINNSSEHHKVLTDIILF</sequence>
<keyword evidence="3" id="KW-0804">Transcription</keyword>